<evidence type="ECO:0000256" key="5">
    <source>
        <dbReference type="ARBA" id="ARBA00022989"/>
    </source>
</evidence>
<dbReference type="PANTHER" id="PTHR34584:SF1">
    <property type="entry name" value="NA(+)_H(+) ANTIPORTER SUBUNIT E1"/>
    <property type="match status" value="1"/>
</dbReference>
<evidence type="ECO:0000313" key="8">
    <source>
        <dbReference type="EMBL" id="SHE77041.1"/>
    </source>
</evidence>
<feature type="transmembrane region" description="Helical" evidence="7">
    <location>
        <begin position="12"/>
        <end position="40"/>
    </location>
</feature>
<dbReference type="EMBL" id="FQUI01000014">
    <property type="protein sequence ID" value="SHE77041.1"/>
    <property type="molecule type" value="Genomic_DNA"/>
</dbReference>
<evidence type="ECO:0000256" key="6">
    <source>
        <dbReference type="ARBA" id="ARBA00023136"/>
    </source>
</evidence>
<dbReference type="PIRSF" id="PIRSF019239">
    <property type="entry name" value="MrpE"/>
    <property type="match status" value="1"/>
</dbReference>
<gene>
    <name evidence="8" type="ORF">SAMN02745164_01115</name>
</gene>
<keyword evidence="4 7" id="KW-0812">Transmembrane</keyword>
<name>A0A1M4W6Z7_MARH1</name>
<dbReference type="GO" id="GO:0008324">
    <property type="term" value="F:monoatomic cation transmembrane transporter activity"/>
    <property type="evidence" value="ECO:0007669"/>
    <property type="project" value="InterPro"/>
</dbReference>
<dbReference type="RefSeq" id="WP_084670716.1">
    <property type="nucleotide sequence ID" value="NZ_FQUI01000014.1"/>
</dbReference>
<reference evidence="8" key="1">
    <citation type="submission" date="2016-11" db="EMBL/GenBank/DDBJ databases">
        <authorList>
            <person name="Varghese N."/>
            <person name="Submissions S."/>
        </authorList>
    </citation>
    <scope>NUCLEOTIDE SEQUENCE [LARGE SCALE GENOMIC DNA]</scope>
    <source>
        <strain evidence="8">DSM 16785</strain>
    </source>
</reference>
<evidence type="ECO:0000256" key="4">
    <source>
        <dbReference type="ARBA" id="ARBA00022692"/>
    </source>
</evidence>
<feature type="transmembrane region" description="Helical" evidence="7">
    <location>
        <begin position="52"/>
        <end position="72"/>
    </location>
</feature>
<comment type="caution">
    <text evidence="8">The sequence shown here is derived from an EMBL/GenBank/DDBJ whole genome shotgun (WGS) entry which is preliminary data.</text>
</comment>
<evidence type="ECO:0000256" key="3">
    <source>
        <dbReference type="ARBA" id="ARBA00022475"/>
    </source>
</evidence>
<comment type="subcellular location">
    <subcellularLocation>
        <location evidence="1">Cell membrane</location>
        <topology evidence="1">Multi-pass membrane protein</topology>
    </subcellularLocation>
</comment>
<proteinExistence type="inferred from homology"/>
<keyword evidence="6 7" id="KW-0472">Membrane</keyword>
<protein>
    <submittedName>
        <fullName evidence="8">Membrane bound protein complex subunit mbxA</fullName>
    </submittedName>
</protein>
<dbReference type="GO" id="GO:0005886">
    <property type="term" value="C:plasma membrane"/>
    <property type="evidence" value="ECO:0007669"/>
    <property type="project" value="UniProtKB-SubCell"/>
</dbReference>
<evidence type="ECO:0000256" key="2">
    <source>
        <dbReference type="ARBA" id="ARBA00006228"/>
    </source>
</evidence>
<dbReference type="PANTHER" id="PTHR34584">
    <property type="entry name" value="NA(+)/H(+) ANTIPORTER SUBUNIT E1"/>
    <property type="match status" value="1"/>
</dbReference>
<keyword evidence="3" id="KW-1003">Cell membrane</keyword>
<dbReference type="STRING" id="1122195.SAMN02745164_01115"/>
<evidence type="ECO:0000256" key="1">
    <source>
        <dbReference type="ARBA" id="ARBA00004651"/>
    </source>
</evidence>
<evidence type="ECO:0000313" key="9">
    <source>
        <dbReference type="Proteomes" id="UP000184334"/>
    </source>
</evidence>
<dbReference type="Proteomes" id="UP000184334">
    <property type="component" value="Unassembled WGS sequence"/>
</dbReference>
<keyword evidence="5 7" id="KW-1133">Transmembrane helix</keyword>
<dbReference type="AlphaFoldDB" id="A0A1M4W6Z7"/>
<organism evidence="8 9">
    <name type="scientific">Marinitoga hydrogenitolerans (strain DSM 16785 / JCM 12826 / AT1271)</name>
    <dbReference type="NCBI Taxonomy" id="1122195"/>
    <lineage>
        <taxon>Bacteria</taxon>
        <taxon>Thermotogati</taxon>
        <taxon>Thermotogota</taxon>
        <taxon>Thermotogae</taxon>
        <taxon>Petrotogales</taxon>
        <taxon>Petrotogaceae</taxon>
        <taxon>Marinitoga</taxon>
    </lineage>
</organism>
<comment type="similarity">
    <text evidence="2">Belongs to the CPA3 antiporters (TC 2.A.63) subunit E family.</text>
</comment>
<keyword evidence="9" id="KW-1185">Reference proteome</keyword>
<evidence type="ECO:0000256" key="7">
    <source>
        <dbReference type="SAM" id="Phobius"/>
    </source>
</evidence>
<sequence>MKKYISTFLTLWAIWIALTGFSIQEILTGLLVSLVLSGIISKVVDYSFDFTLIPKVFMFVFVYIPVFIIEMIKANIDVAVRILTPSLPLNPGFVKVPTKLKGNVGKLTLANSITLTPGTLSIDADKDSIYIHWIDVKGETPEEYQKFVSGKFEKILGGIYK</sequence>
<dbReference type="InterPro" id="IPR002758">
    <property type="entry name" value="Cation_antiport_E"/>
</dbReference>
<accession>A0A1M4W6Z7</accession>
<dbReference type="Pfam" id="PF01899">
    <property type="entry name" value="MNHE"/>
    <property type="match status" value="1"/>
</dbReference>